<evidence type="ECO:0000313" key="2">
    <source>
        <dbReference type="Proteomes" id="UP000319728"/>
    </source>
</evidence>
<dbReference type="SMART" id="SM00530">
    <property type="entry name" value="HTH_XRE"/>
    <property type="match status" value="1"/>
</dbReference>
<dbReference type="InterPro" id="IPR010982">
    <property type="entry name" value="Lambda_DNA-bd_dom_sf"/>
</dbReference>
<reference evidence="1 2" key="1">
    <citation type="submission" date="2019-07" db="EMBL/GenBank/DDBJ databases">
        <title>R&amp;d 2014.</title>
        <authorList>
            <person name="Klenk H.-P."/>
        </authorList>
    </citation>
    <scope>NUCLEOTIDE SEQUENCE [LARGE SCALE GENOMIC DNA]</scope>
    <source>
        <strain evidence="1 2">DSM 43912</strain>
    </source>
</reference>
<dbReference type="Gene3D" id="3.40.50.300">
    <property type="entry name" value="P-loop containing nucleotide triphosphate hydrolases"/>
    <property type="match status" value="1"/>
</dbReference>
<dbReference type="Gene3D" id="1.25.40.10">
    <property type="entry name" value="Tetratricopeptide repeat domain"/>
    <property type="match status" value="1"/>
</dbReference>
<dbReference type="InterPro" id="IPR001387">
    <property type="entry name" value="Cro/C1-type_HTH"/>
</dbReference>
<accession>A0A562WPG6</accession>
<proteinExistence type="predicted"/>
<dbReference type="InterPro" id="IPR027417">
    <property type="entry name" value="P-loop_NTPase"/>
</dbReference>
<dbReference type="EMBL" id="VLLP01000001">
    <property type="protein sequence ID" value="TWJ32031.1"/>
    <property type="molecule type" value="Genomic_DNA"/>
</dbReference>
<dbReference type="InterPro" id="IPR041664">
    <property type="entry name" value="AAA_16"/>
</dbReference>
<dbReference type="Pfam" id="PF13560">
    <property type="entry name" value="HTH_31"/>
    <property type="match status" value="1"/>
</dbReference>
<organism evidence="1 2">
    <name type="scientific">Micromonospora sagamiensis</name>
    <dbReference type="NCBI Taxonomy" id="47875"/>
    <lineage>
        <taxon>Bacteria</taxon>
        <taxon>Bacillati</taxon>
        <taxon>Actinomycetota</taxon>
        <taxon>Actinomycetes</taxon>
        <taxon>Micromonosporales</taxon>
        <taxon>Micromonosporaceae</taxon>
        <taxon>Micromonospora</taxon>
    </lineage>
</organism>
<dbReference type="Gene3D" id="1.10.260.40">
    <property type="entry name" value="lambda repressor-like DNA-binding domains"/>
    <property type="match status" value="1"/>
</dbReference>
<name>A0A562WPG6_9ACTN</name>
<dbReference type="PROSITE" id="PS50943">
    <property type="entry name" value="HTH_CROC1"/>
    <property type="match status" value="1"/>
</dbReference>
<dbReference type="SUPFAM" id="SSF48452">
    <property type="entry name" value="TPR-like"/>
    <property type="match status" value="1"/>
</dbReference>
<protein>
    <submittedName>
        <fullName evidence="1">Putative ATPase</fullName>
    </submittedName>
</protein>
<dbReference type="Pfam" id="PF13191">
    <property type="entry name" value="AAA_16"/>
    <property type="match status" value="1"/>
</dbReference>
<dbReference type="PANTHER" id="PTHR47691:SF3">
    <property type="entry name" value="HTH-TYPE TRANSCRIPTIONAL REGULATOR RV0890C-RELATED"/>
    <property type="match status" value="1"/>
</dbReference>
<dbReference type="InterPro" id="IPR011990">
    <property type="entry name" value="TPR-like_helical_dom_sf"/>
</dbReference>
<dbReference type="Proteomes" id="UP000319728">
    <property type="component" value="Unassembled WGS sequence"/>
</dbReference>
<dbReference type="SUPFAM" id="SSF47413">
    <property type="entry name" value="lambda repressor-like DNA-binding domains"/>
    <property type="match status" value="1"/>
</dbReference>
<evidence type="ECO:0000313" key="1">
    <source>
        <dbReference type="EMBL" id="TWJ32031.1"/>
    </source>
</evidence>
<dbReference type="GO" id="GO:0003677">
    <property type="term" value="F:DNA binding"/>
    <property type="evidence" value="ECO:0007669"/>
    <property type="project" value="InterPro"/>
</dbReference>
<dbReference type="PANTHER" id="PTHR47691">
    <property type="entry name" value="REGULATOR-RELATED"/>
    <property type="match status" value="1"/>
</dbReference>
<dbReference type="CDD" id="cd00093">
    <property type="entry name" value="HTH_XRE"/>
    <property type="match status" value="1"/>
</dbReference>
<gene>
    <name evidence="1" type="ORF">JD81_05600</name>
</gene>
<keyword evidence="2" id="KW-1185">Reference proteome</keyword>
<dbReference type="PRINTS" id="PR00364">
    <property type="entry name" value="DISEASERSIST"/>
</dbReference>
<dbReference type="SUPFAM" id="SSF52540">
    <property type="entry name" value="P-loop containing nucleoside triphosphate hydrolases"/>
    <property type="match status" value="1"/>
</dbReference>
<comment type="caution">
    <text evidence="1">The sequence shown here is derived from an EMBL/GenBank/DDBJ whole genome shotgun (WGS) entry which is preliminary data.</text>
</comment>
<dbReference type="CDD" id="cd02019">
    <property type="entry name" value="NK"/>
    <property type="match status" value="1"/>
</dbReference>
<sequence length="898" mass="95193">MGTSADRGGAYCRISRSAPSAVRRSAAERRTLSVRFLPMTPDHGRSRSSAGGAILPALLRGHRLAAGLTQAELATRAGIGVRTVRDLERGRSSRPQRTTVGLLADALGLSGPDRAAFREAARGRLATDLPEEAAPPAAALLPAGVAPAVVAATATVPVARSGSEETDPLCGLSVDLPPPVDLIGRDHDLSELTRLLRRDRSTPVVSLVGLAGVGKSALALAVTRQVADRYPGGIAGVLVGEGSDAVCVLSAAATVFGVTGPAELVARLTGVPALLLVDAVERAPEAVAEALDRLTRVLPELRVLTTGRHPVGLPGERVWPVPPLDVPPEDKTGPAPQALAGYPAVRLFTTRLAQVRREPPAPEELPALAALVRRLGGLPLAIELMAARGRILDLNELLDRYGDRVLDLAPPPHPGEAVAVTLREAVATSYRLLASDERAALRRLAAFRNRWSVGMAEEMLAGDGTEAAVDPVPLLDRFLELGLLSVRGTGSFRFRLLDAVRDFATEQLVAAGEETRVRRRHAQIVLRLVVRTEPELTGPRMIGALHRLDELTSDIVAALTHASGDDPHTALRLAAGLSRWLRLRGRDGAGRQWLRRLLADPRTADADPAVRASAALGLARLTAVYGVDPVDVPAARDALAVFRRLGDVAGELDARGVLCTLLIWAGAHDEARGQAEATLAMARRHDRPRDMAVAQRGLAWHDVRAGDLTAARRRLAAVDRLAGQCGEQRIRVLARADLAEVTRLEGRYADAVEHGRRALAALVELGEPGHRRRTLGTVGLALAQDGRFAEAGEVLTELRATVPAQWGADRVEDGVSALLEATIALHRGDREMAAEWFAAASEAVGPGQRSAVEALVGLAASTGDVTLLDRLDKVCQENGIRLLPQEEALLYALTAARS</sequence>
<dbReference type="AlphaFoldDB" id="A0A562WPG6"/>